<feature type="transmembrane region" description="Helical" evidence="1">
    <location>
        <begin position="12"/>
        <end position="33"/>
    </location>
</feature>
<organism evidence="2 3">
    <name type="scientific">Corynebacterium ulcerans</name>
    <dbReference type="NCBI Taxonomy" id="65058"/>
    <lineage>
        <taxon>Bacteria</taxon>
        <taxon>Bacillati</taxon>
        <taxon>Actinomycetota</taxon>
        <taxon>Actinomycetes</taxon>
        <taxon>Mycobacteriales</taxon>
        <taxon>Corynebacteriaceae</taxon>
        <taxon>Corynebacterium</taxon>
    </lineage>
</organism>
<keyword evidence="1" id="KW-0472">Membrane</keyword>
<keyword evidence="1" id="KW-1133">Transmembrane helix</keyword>
<evidence type="ECO:0008006" key="4">
    <source>
        <dbReference type="Google" id="ProtNLM"/>
    </source>
</evidence>
<reference evidence="2 3" key="1">
    <citation type="submission" date="2021-11" db="EMBL/GenBank/DDBJ databases">
        <title>Whole genome sequences of diphtheriae toxin producing Corynebacterium ulcerans isolates from cats in Osaka, Japan.</title>
        <authorList>
            <person name="Umeda K."/>
            <person name="Hirai Y."/>
        </authorList>
    </citation>
    <scope>NUCLEOTIDE SEQUENCE [LARGE SCALE GENOMIC DNA]</scope>
    <source>
        <strain evidence="2 3">12109B-1</strain>
    </source>
</reference>
<dbReference type="RefSeq" id="WP_014835665.1">
    <property type="nucleotide sequence ID" value="NZ_AP019662.1"/>
</dbReference>
<gene>
    <name evidence="2" type="ORF">CULCOIPH005_01970</name>
</gene>
<protein>
    <recommendedName>
        <fullName evidence="4">Secreted protein</fullName>
    </recommendedName>
</protein>
<dbReference type="AlphaFoldDB" id="A0ABD0BER4"/>
<feature type="transmembrane region" description="Helical" evidence="1">
    <location>
        <begin position="48"/>
        <end position="67"/>
    </location>
</feature>
<name>A0ABD0BER4_CORUL</name>
<evidence type="ECO:0000313" key="2">
    <source>
        <dbReference type="EMBL" id="GJJ42008.1"/>
    </source>
</evidence>
<dbReference type="EMBL" id="BQFK01000001">
    <property type="protein sequence ID" value="GJJ42008.1"/>
    <property type="molecule type" value="Genomic_DNA"/>
</dbReference>
<comment type="caution">
    <text evidence="2">The sequence shown here is derived from an EMBL/GenBank/DDBJ whole genome shotgun (WGS) entry which is preliminary data.</text>
</comment>
<evidence type="ECO:0000313" key="3">
    <source>
        <dbReference type="Proteomes" id="UP001205910"/>
    </source>
</evidence>
<keyword evidence="1" id="KW-0812">Transmembrane</keyword>
<evidence type="ECO:0000256" key="1">
    <source>
        <dbReference type="SAM" id="Phobius"/>
    </source>
</evidence>
<dbReference type="Proteomes" id="UP001205910">
    <property type="component" value="Unassembled WGS sequence"/>
</dbReference>
<proteinExistence type="predicted"/>
<accession>A0ABD0BER4</accession>
<sequence>MSNFHKSQTIVRSMAAVIAGCWAYCLVVAPLLSERSYGEVVAEKSKDIGLGFTLAALLIGVMWLFVARRKSAE</sequence>
<dbReference type="KEGG" id="cuz:Cul05146_0093"/>